<dbReference type="InterPro" id="IPR003447">
    <property type="entry name" value="FEMABX"/>
</dbReference>
<keyword evidence="9" id="KW-1185">Reference proteome</keyword>
<dbReference type="STRING" id="1173022.Cri9333_4305"/>
<dbReference type="eggNOG" id="COG2348">
    <property type="taxonomic scope" value="Bacteria"/>
</dbReference>
<dbReference type="PANTHER" id="PTHR36174">
    <property type="entry name" value="LIPID II:GLYCINE GLYCYLTRANSFERASE"/>
    <property type="match status" value="1"/>
</dbReference>
<dbReference type="EMBL" id="CP003620">
    <property type="protein sequence ID" value="AFZ15091.1"/>
    <property type="molecule type" value="Genomic_DNA"/>
</dbReference>
<name>K9W4H6_9CYAN</name>
<dbReference type="Gene3D" id="3.40.630.30">
    <property type="match status" value="2"/>
</dbReference>
<evidence type="ECO:0000256" key="6">
    <source>
        <dbReference type="ARBA" id="ARBA00023316"/>
    </source>
</evidence>
<dbReference type="InterPro" id="IPR038740">
    <property type="entry name" value="BioF2-like_GNAT_dom"/>
</dbReference>
<dbReference type="AlphaFoldDB" id="K9W4H6"/>
<gene>
    <name evidence="8" type="ORF">Cri9333_4305</name>
</gene>
<dbReference type="SUPFAM" id="SSF55729">
    <property type="entry name" value="Acyl-CoA N-acyltransferases (Nat)"/>
    <property type="match status" value="2"/>
</dbReference>
<accession>K9W4H6</accession>
<sequence>MMNNITNIKLSCDQDQLNTSLIIRQLNLAEKCLWDSLVQSLPTNCFMQSWAWGDFKELEGYQTFRYGLFADNTLVGGAIFYFYTHASQANLLIAPGAPILTPPYLESGMQLLLRKAEELAKKLGAIALRIEPLWTKKPDYLSNFVRAPVDLLPSETLLIDLEVSEAEMLAAMKQKGRYNLRLSWRYGVETEFTTNPQAIPVFYDIFWETVKRQQFFGEPYCFFINLCQTLFQANMAEIGLAKWQGEILAAILVVYCGNRATYLYGGRSFEHPQVRATYALHWAAMQQAKQRGCTIYDLYGFTREPKHSYAKFSQFKSQFGGIPVTTIGAQDYFFYDQLADTLINLFKNIGGNET</sequence>
<evidence type="ECO:0000256" key="5">
    <source>
        <dbReference type="ARBA" id="ARBA00023315"/>
    </source>
</evidence>
<dbReference type="InterPro" id="IPR050644">
    <property type="entry name" value="PG_Glycine_Bridge_Synth"/>
</dbReference>
<evidence type="ECO:0000259" key="7">
    <source>
        <dbReference type="Pfam" id="PF13480"/>
    </source>
</evidence>
<protein>
    <submittedName>
        <fullName evidence="8">Methicillin resistance protein</fullName>
    </submittedName>
</protein>
<organism evidence="8 9">
    <name type="scientific">Crinalium epipsammum PCC 9333</name>
    <dbReference type="NCBI Taxonomy" id="1173022"/>
    <lineage>
        <taxon>Bacteria</taxon>
        <taxon>Bacillati</taxon>
        <taxon>Cyanobacteriota</taxon>
        <taxon>Cyanophyceae</taxon>
        <taxon>Gomontiellales</taxon>
        <taxon>Gomontiellaceae</taxon>
        <taxon>Crinalium</taxon>
    </lineage>
</organism>
<dbReference type="HOGENOM" id="CLU_048411_0_0_3"/>
<evidence type="ECO:0000256" key="3">
    <source>
        <dbReference type="ARBA" id="ARBA00022960"/>
    </source>
</evidence>
<comment type="similarity">
    <text evidence="1">Belongs to the FemABX family.</text>
</comment>
<feature type="domain" description="BioF2-like acetyltransferase" evidence="7">
    <location>
        <begin position="177"/>
        <end position="300"/>
    </location>
</feature>
<dbReference type="GO" id="GO:0008360">
    <property type="term" value="P:regulation of cell shape"/>
    <property type="evidence" value="ECO:0007669"/>
    <property type="project" value="UniProtKB-KW"/>
</dbReference>
<dbReference type="GO" id="GO:0016755">
    <property type="term" value="F:aminoacyltransferase activity"/>
    <property type="evidence" value="ECO:0007669"/>
    <property type="project" value="InterPro"/>
</dbReference>
<dbReference type="GO" id="GO:0009252">
    <property type="term" value="P:peptidoglycan biosynthetic process"/>
    <property type="evidence" value="ECO:0007669"/>
    <property type="project" value="UniProtKB-KW"/>
</dbReference>
<proteinExistence type="inferred from homology"/>
<keyword evidence="4" id="KW-0573">Peptidoglycan synthesis</keyword>
<dbReference type="GO" id="GO:0071555">
    <property type="term" value="P:cell wall organization"/>
    <property type="evidence" value="ECO:0007669"/>
    <property type="project" value="UniProtKB-KW"/>
</dbReference>
<evidence type="ECO:0000256" key="4">
    <source>
        <dbReference type="ARBA" id="ARBA00022984"/>
    </source>
</evidence>
<dbReference type="KEGG" id="cep:Cri9333_4305"/>
<keyword evidence="3" id="KW-0133">Cell shape</keyword>
<evidence type="ECO:0000313" key="8">
    <source>
        <dbReference type="EMBL" id="AFZ15091.1"/>
    </source>
</evidence>
<reference evidence="8 9" key="1">
    <citation type="submission" date="2012-06" db="EMBL/GenBank/DDBJ databases">
        <title>Finished chromosome of genome of Crinalium epipsammum PCC 9333.</title>
        <authorList>
            <consortium name="US DOE Joint Genome Institute"/>
            <person name="Gugger M."/>
            <person name="Coursin T."/>
            <person name="Rippka R."/>
            <person name="Tandeau De Marsac N."/>
            <person name="Huntemann M."/>
            <person name="Wei C.-L."/>
            <person name="Han J."/>
            <person name="Detter J.C."/>
            <person name="Han C."/>
            <person name="Tapia R."/>
            <person name="Davenport K."/>
            <person name="Daligault H."/>
            <person name="Erkkila T."/>
            <person name="Gu W."/>
            <person name="Munk A.C.C."/>
            <person name="Teshima H."/>
            <person name="Xu Y."/>
            <person name="Chain P."/>
            <person name="Chen A."/>
            <person name="Krypides N."/>
            <person name="Mavromatis K."/>
            <person name="Markowitz V."/>
            <person name="Szeto E."/>
            <person name="Ivanova N."/>
            <person name="Mikhailova N."/>
            <person name="Ovchinnikova G."/>
            <person name="Pagani I."/>
            <person name="Pati A."/>
            <person name="Goodwin L."/>
            <person name="Peters L."/>
            <person name="Pitluck S."/>
            <person name="Woyke T."/>
            <person name="Kerfeld C."/>
        </authorList>
    </citation>
    <scope>NUCLEOTIDE SEQUENCE [LARGE SCALE GENOMIC DNA]</scope>
    <source>
        <strain evidence="8 9">PCC 9333</strain>
    </source>
</reference>
<dbReference type="RefSeq" id="WP_015205185.1">
    <property type="nucleotide sequence ID" value="NC_019753.1"/>
</dbReference>
<keyword evidence="2" id="KW-0808">Transferase</keyword>
<evidence type="ECO:0000313" key="9">
    <source>
        <dbReference type="Proteomes" id="UP000010472"/>
    </source>
</evidence>
<dbReference type="InterPro" id="IPR016181">
    <property type="entry name" value="Acyl_CoA_acyltransferase"/>
</dbReference>
<dbReference type="Pfam" id="PF13480">
    <property type="entry name" value="Acetyltransf_6"/>
    <property type="match status" value="1"/>
</dbReference>
<evidence type="ECO:0000256" key="1">
    <source>
        <dbReference type="ARBA" id="ARBA00009943"/>
    </source>
</evidence>
<dbReference type="PROSITE" id="PS51191">
    <property type="entry name" value="FEMABX"/>
    <property type="match status" value="1"/>
</dbReference>
<keyword evidence="6" id="KW-0961">Cell wall biogenesis/degradation</keyword>
<keyword evidence="5" id="KW-0012">Acyltransferase</keyword>
<evidence type="ECO:0000256" key="2">
    <source>
        <dbReference type="ARBA" id="ARBA00022679"/>
    </source>
</evidence>
<dbReference type="Proteomes" id="UP000010472">
    <property type="component" value="Chromosome"/>
</dbReference>
<dbReference type="PANTHER" id="PTHR36174:SF1">
    <property type="entry name" value="LIPID II:GLYCINE GLYCYLTRANSFERASE"/>
    <property type="match status" value="1"/>
</dbReference>